<dbReference type="Proteomes" id="UP001164746">
    <property type="component" value="Chromosome 4"/>
</dbReference>
<dbReference type="PANTHER" id="PTHR11686:SF9">
    <property type="entry name" value="RE13973P"/>
    <property type="match status" value="1"/>
</dbReference>
<evidence type="ECO:0000313" key="1">
    <source>
        <dbReference type="EMBL" id="WAR01283.1"/>
    </source>
</evidence>
<accession>A0ABY7DXB3</accession>
<evidence type="ECO:0000313" key="2">
    <source>
        <dbReference type="Proteomes" id="UP001164746"/>
    </source>
</evidence>
<feature type="non-terminal residue" evidence="1">
    <location>
        <position position="1"/>
    </location>
</feature>
<dbReference type="PRINTS" id="PR01210">
    <property type="entry name" value="GGTRANSPTASE"/>
</dbReference>
<gene>
    <name evidence="1" type="ORF">MAR_007841</name>
</gene>
<feature type="non-terminal residue" evidence="1">
    <location>
        <position position="307"/>
    </location>
</feature>
<keyword evidence="2" id="KW-1185">Reference proteome</keyword>
<sequence length="307" mass="33264">IGANAAISTGVQKCSDIGLQMLTQGGNAVDAAVAAMGGFMLVHDHKVEKSEVYDFREMAPNQAKPDMFSADSSQKELGPLYVAVPGELRGMEKAHKKYGILKWKNVVSPAADLARNGFHMTGHTDCECSFQNSDYKCSFQIVNAHFRIQIIVNADNPGVLTKEDLMSYSYTVESVPAPGGGPVVLFILNFMEGYGKSAQDNATYHQLVEAFKFGNAHKEQLGDPGKEEAAKLRNLTTDTTQDASFYRSKIKTPEDAGTAHISVIDTAELMVSVTTTINTWFGSMVLTDTGILLNNEMADFGESGDPM</sequence>
<dbReference type="Gene3D" id="1.10.246.130">
    <property type="match status" value="1"/>
</dbReference>
<dbReference type="InterPro" id="IPR029055">
    <property type="entry name" value="Ntn_hydrolases_N"/>
</dbReference>
<organism evidence="1 2">
    <name type="scientific">Mya arenaria</name>
    <name type="common">Soft-shell clam</name>
    <dbReference type="NCBI Taxonomy" id="6604"/>
    <lineage>
        <taxon>Eukaryota</taxon>
        <taxon>Metazoa</taxon>
        <taxon>Spiralia</taxon>
        <taxon>Lophotrochozoa</taxon>
        <taxon>Mollusca</taxon>
        <taxon>Bivalvia</taxon>
        <taxon>Autobranchia</taxon>
        <taxon>Heteroconchia</taxon>
        <taxon>Euheterodonta</taxon>
        <taxon>Imparidentia</taxon>
        <taxon>Neoheterodontei</taxon>
        <taxon>Myida</taxon>
        <taxon>Myoidea</taxon>
        <taxon>Myidae</taxon>
        <taxon>Mya</taxon>
    </lineage>
</organism>
<dbReference type="SUPFAM" id="SSF56235">
    <property type="entry name" value="N-terminal nucleophile aminohydrolases (Ntn hydrolases)"/>
    <property type="match status" value="1"/>
</dbReference>
<name>A0ABY7DXB3_MYAAR</name>
<protein>
    <submittedName>
        <fullName evidence="1">GGT1-like protein</fullName>
    </submittedName>
</protein>
<dbReference type="EMBL" id="CP111015">
    <property type="protein sequence ID" value="WAR01283.1"/>
    <property type="molecule type" value="Genomic_DNA"/>
</dbReference>
<dbReference type="InterPro" id="IPR043138">
    <property type="entry name" value="GGT_lsub"/>
</dbReference>
<proteinExistence type="predicted"/>
<dbReference type="Gene3D" id="3.60.20.40">
    <property type="match status" value="1"/>
</dbReference>
<dbReference type="InterPro" id="IPR043137">
    <property type="entry name" value="GGT_ssub_C"/>
</dbReference>
<dbReference type="InterPro" id="IPR000101">
    <property type="entry name" value="GGT_peptidase"/>
</dbReference>
<reference evidence="1" key="1">
    <citation type="submission" date="2022-11" db="EMBL/GenBank/DDBJ databases">
        <title>Centuries of genome instability and evolution in soft-shell clam transmissible cancer (bioRxiv).</title>
        <authorList>
            <person name="Hart S.F.M."/>
            <person name="Yonemitsu M.A."/>
            <person name="Giersch R.M."/>
            <person name="Beal B.F."/>
            <person name="Arriagada G."/>
            <person name="Davis B.W."/>
            <person name="Ostrander E.A."/>
            <person name="Goff S.P."/>
            <person name="Metzger M.J."/>
        </authorList>
    </citation>
    <scope>NUCLEOTIDE SEQUENCE</scope>
    <source>
        <strain evidence="1">MELC-2E11</strain>
        <tissue evidence="1">Siphon/mantle</tissue>
    </source>
</reference>
<dbReference type="PANTHER" id="PTHR11686">
    <property type="entry name" value="GAMMA GLUTAMYL TRANSPEPTIDASE"/>
    <property type="match status" value="1"/>
</dbReference>
<dbReference type="Pfam" id="PF01019">
    <property type="entry name" value="G_glu_transpept"/>
    <property type="match status" value="2"/>
</dbReference>